<keyword evidence="2" id="KW-1185">Reference proteome</keyword>
<reference evidence="1" key="1">
    <citation type="submission" date="2022-04" db="EMBL/GenBank/DDBJ databases">
        <title>Chromosome-scale genome assembly of Holotrichia oblita Faldermann.</title>
        <authorList>
            <person name="Rongchong L."/>
        </authorList>
    </citation>
    <scope>NUCLEOTIDE SEQUENCE</scope>
    <source>
        <strain evidence="1">81SQS9</strain>
    </source>
</reference>
<organism evidence="1 2">
    <name type="scientific">Holotrichia oblita</name>
    <name type="common">Chafer beetle</name>
    <dbReference type="NCBI Taxonomy" id="644536"/>
    <lineage>
        <taxon>Eukaryota</taxon>
        <taxon>Metazoa</taxon>
        <taxon>Ecdysozoa</taxon>
        <taxon>Arthropoda</taxon>
        <taxon>Hexapoda</taxon>
        <taxon>Insecta</taxon>
        <taxon>Pterygota</taxon>
        <taxon>Neoptera</taxon>
        <taxon>Endopterygota</taxon>
        <taxon>Coleoptera</taxon>
        <taxon>Polyphaga</taxon>
        <taxon>Scarabaeiformia</taxon>
        <taxon>Scarabaeidae</taxon>
        <taxon>Melolonthinae</taxon>
        <taxon>Holotrichia</taxon>
    </lineage>
</organism>
<keyword evidence="1" id="KW-0251">Elongation factor</keyword>
<sequence>MESYTALRRRREEFRKRLVNLIVSKDEDISKYHLMRYQMQKKEILRYYYYIRHGVDTIHVAPLDQESFEQNSLFNTKKTKKWTDTLAANVHEMKEDFMVAVKKQSWIS</sequence>
<comment type="caution">
    <text evidence="1">The sequence shown here is derived from an EMBL/GenBank/DDBJ whole genome shotgun (WGS) entry which is preliminary data.</text>
</comment>
<dbReference type="Proteomes" id="UP001056778">
    <property type="component" value="Chromosome 3"/>
</dbReference>
<accession>A0ACB9TG48</accession>
<proteinExistence type="predicted"/>
<keyword evidence="1" id="KW-0648">Protein biosynthesis</keyword>
<dbReference type="EMBL" id="CM043017">
    <property type="protein sequence ID" value="KAI4465679.1"/>
    <property type="molecule type" value="Genomic_DNA"/>
</dbReference>
<gene>
    <name evidence="1" type="ORF">MML48_3g00015633</name>
</gene>
<evidence type="ECO:0000313" key="2">
    <source>
        <dbReference type="Proteomes" id="UP001056778"/>
    </source>
</evidence>
<name>A0ACB9TG48_HOLOL</name>
<evidence type="ECO:0000313" key="1">
    <source>
        <dbReference type="EMBL" id="KAI4465679.1"/>
    </source>
</evidence>
<protein>
    <submittedName>
        <fullName evidence="1">Elongation factor ts dimerization domain superfamily</fullName>
    </submittedName>
</protein>